<dbReference type="InterPro" id="IPR014030">
    <property type="entry name" value="Ketoacyl_synth_N"/>
</dbReference>
<dbReference type="Gene3D" id="3.40.47.10">
    <property type="match status" value="1"/>
</dbReference>
<keyword evidence="4" id="KW-0808">Transferase</keyword>
<dbReference type="InterPro" id="IPR049900">
    <property type="entry name" value="PKS_mFAS_DH"/>
</dbReference>
<dbReference type="PROSITE" id="PS00606">
    <property type="entry name" value="KS3_1"/>
    <property type="match status" value="1"/>
</dbReference>
<dbReference type="InterPro" id="IPR020807">
    <property type="entry name" value="PKS_DH"/>
</dbReference>
<dbReference type="SUPFAM" id="SSF47336">
    <property type="entry name" value="ACP-like"/>
    <property type="match status" value="1"/>
</dbReference>
<dbReference type="InterPro" id="IPR014043">
    <property type="entry name" value="Acyl_transferase_dom"/>
</dbReference>
<dbReference type="InterPro" id="IPR049551">
    <property type="entry name" value="PKS_DH_C"/>
</dbReference>
<dbReference type="EMBL" id="KZ613859">
    <property type="protein sequence ID" value="PMD54573.1"/>
    <property type="molecule type" value="Genomic_DNA"/>
</dbReference>
<dbReference type="STRING" id="1095630.A0A2J6SV77"/>
<dbReference type="InterPro" id="IPR016039">
    <property type="entry name" value="Thiolase-like"/>
</dbReference>
<dbReference type="PROSITE" id="PS52004">
    <property type="entry name" value="KS3_2"/>
    <property type="match status" value="1"/>
</dbReference>
<dbReference type="GO" id="GO:0006633">
    <property type="term" value="P:fatty acid biosynthetic process"/>
    <property type="evidence" value="ECO:0007669"/>
    <property type="project" value="InterPro"/>
</dbReference>
<organism evidence="10 11">
    <name type="scientific">Hyaloscypha bicolor E</name>
    <dbReference type="NCBI Taxonomy" id="1095630"/>
    <lineage>
        <taxon>Eukaryota</taxon>
        <taxon>Fungi</taxon>
        <taxon>Dikarya</taxon>
        <taxon>Ascomycota</taxon>
        <taxon>Pezizomycotina</taxon>
        <taxon>Leotiomycetes</taxon>
        <taxon>Helotiales</taxon>
        <taxon>Hyaloscyphaceae</taxon>
        <taxon>Hyaloscypha</taxon>
        <taxon>Hyaloscypha bicolor</taxon>
    </lineage>
</organism>
<dbReference type="GeneID" id="36583693"/>
<evidence type="ECO:0000256" key="6">
    <source>
        <dbReference type="PROSITE-ProRule" id="PRU01363"/>
    </source>
</evidence>
<dbReference type="GO" id="GO:0008168">
    <property type="term" value="F:methyltransferase activity"/>
    <property type="evidence" value="ECO:0007669"/>
    <property type="project" value="UniProtKB-KW"/>
</dbReference>
<keyword evidence="1" id="KW-0596">Phosphopantetheine</keyword>
<dbReference type="InterPro" id="IPR018201">
    <property type="entry name" value="Ketoacyl_synth_AS"/>
</dbReference>
<evidence type="ECO:0000259" key="7">
    <source>
        <dbReference type="PROSITE" id="PS50075"/>
    </source>
</evidence>
<dbReference type="InterPro" id="IPR016036">
    <property type="entry name" value="Malonyl_transacylase_ACP-bd"/>
</dbReference>
<dbReference type="CDD" id="cd02440">
    <property type="entry name" value="AdoMet_MTases"/>
    <property type="match status" value="1"/>
</dbReference>
<keyword evidence="2" id="KW-0597">Phosphoprotein</keyword>
<dbReference type="InterPro" id="IPR009081">
    <property type="entry name" value="PP-bd_ACP"/>
</dbReference>
<dbReference type="InterPro" id="IPR006162">
    <property type="entry name" value="Ppantetheine_attach_site"/>
</dbReference>
<sequence length="2447" mass="268561">MSNSADEPEPIAVIGTSCRFPGGASSPSKLWDLLATPTDLVKKVPASRFGSEAFYNSDPSYHGSFHTQRAYFMEEDIRLFDNAFFGLSPRDAQSMDPQHRLLLEAVYEGVESAGYSISHLRGSDTGVFVGRSSGDYGGMMAQDLENYHPSGLTGTAASILANRVSYFFDWTGPSMALDTACSSGMLALHLAVQALRAGETKVAVAASTNMLLGPEAFIGLGQLHMLSPNGRSWMWDASADGFTRGEGIGALILKPLSQAIADNDHIESIIRNTGTNQDGRTRGITLPNAEAQTALIRSTYAKCGLDVTTPEGRPQFFEAHGTGTPAGDPLEAEAIHRALFPTGYKGTDKEKVYVGSIKTVIGHLEAGSGIAGVLKATLAVQQGKIPPNLHFKELNPAIKPFYDALGVPTTITPWPTLALGVPRRVSVNSFGFGGANVHAIVEQWSLDSRSLASPLQTIGMREDGAGLPMQISANSSGSLAAMAAALGEHLQTHPDIKLVDLAYTLSRRGNFPFRASFSAISTAQLAEKLGNSTGLANTNRARAISEKFPLRILGIFNGQGAQWPTMGKELYQNCTLFRDAISQMQQSLDDLPDGPEWSLADQLCAPPARSRVQEPAVSQPLCTALQIALTELLRAAGITFSGIVSHSSGEVAAAYAAGYLSMSDAIRVSYLRGKYTNLAKGSDGLPGKMIAVGLSLEQATVLCKEIGADKICVAANNSGRSCTLSGDADAVDEAQQRLDAQGTFARTLKVDAAYHSPHMLACAEPYLESLRRCNIIIQDGPYHCKWYSSVYGSDGRSRSFEIDGQLEGQYWVDNMTHPVMFAQGVRRAITEDHVHDMVLEIGPHPALKGPANEVIKSLIGYELPYSGVLKRGQNALESFSDAIGFIWERYTCPKPLFDFNSLQLAFRGSAARAPTVLKGLPSYSWDHRTAFWHESQQSKAIRTRSAPRHMMLGHGTSHGEGSKREVRWRHIFKLDEMAWLREHKFQGQVIVPGAGYVSMAYEATVRLAAELNVSVKLVELKEIKIHRAISLEENSPGTDVEFVIRTTGSSSDCISAEYACYSAPTEAAPSDARLTSGRVNFTGRVDIVLGDPCQDALPSRIPHQLPMQTVNVEELYPEVRKITGVEHYGDFRFVGLKRRHNQAEVKCKSIHSSLRIHPATLDQAVQGIFMAFSFPGDGRLWTTYLPASINLVRVNMWACPDEGNEEFLTADALLTGTDTKSFTGDVDIFCEDHGHPQMQVRGLRCASWVQAGQKSWNDRALYAKHDFVRDVSAGIEPSQQAVMTAKTRALTEIIDRAAYFYLRRLKSEIHTDEMPSMEWQYRHLVTWVLEHLVPEVEAGTSELAQQDWANDTEDMVKAWGKEFAESIDLQAVLTVGENLVPIVRGQVPALQVWKQDDLHDRIYRESKVISDTNHDLFVFVGQLCHRYPHMRVLEIGAGTGGSTKGVLAALEGRMGSYTFTDISPSFFQKARKDFDKYSDRMVFKTLDIEDDPSTQGFELGSYDLIIASNVLHATRRLSNTLSQCRALLRPGGHLLLMENTRITTTFQLLFGVLPGWFLGLDDGRVWAPSTTVQEWSDVLKRVGFSGVDASVTPYSSVMVSQAVDDTVQTIRDPLNSKAGLPRLDELLILRDEKPSSRGARLSDKVERLVGHLFGNVTRITYPEDFKASSVKAPNNTAVLCFTDLDTPIFDGMNEQRHRGLQEIVRHAKAALWTVSSAEDDPFVNMSVGWARTVWLENPDMKFQLVDIDDCEAVDAEIIATALLRLVCLGTPQAAEVLWSTEPEIALRDGALYIPRLLPKPKKAAFEITHSGVRQNDVLGNSLPLTVEIAEGRDGVLNLEPVPQHPVGDDEAHIQVLASSAYPLVASDGQSTYLCVGDVLESGKKAIILSPVNASVLCASRLEIFPASPEDPCQLLHQLLVSLISEDVVSKSSGPIWVHGTNSSWTRAMQEAAHRQGVELYLTTSDEEIARSKKVKFIHPYITLNALWQIWPRNVKAFVNLQQGRRRPVDEAIDKLMETTRMPNISPEMTMGGSSTSRSNRLALSFDVMTSNYDHTAVLPIEKVASSTVDLQRPDKLVDWRTLEIATRNVHPHQQPNIFSPNKTYILFGLGGDVGNSICLWMVEHGARYVVTSSRNPKTPPAVVEYLANKGATVRVVPLDITNRKALNAFVHDIKSTMPPVGGVMHGAMVLRDRLFLNQSWSDFAAILAPKVEGARNLDEVFGPQSNLDFFILLSSATCILGNSGQAAYTAANMYNTSLAAQRRRRGMVASVIHIAELVGLGYWHRAKGDRPWDLGFMKLSETDLHDTLADAIRVGQPGSGHPIELICNFRTGTAGIWRDNPRMWHYFTPKNDKLLAGRNGEDSEQQSKHDGKSVKELLDAAEDEAAAQATLEKCFAQELHTMIQVETSRIDKDMPVAGLGVDSLVAVQIRSWFLKEVGVEIPVLKIL</sequence>
<evidence type="ECO:0000256" key="4">
    <source>
        <dbReference type="ARBA" id="ARBA00022679"/>
    </source>
</evidence>
<dbReference type="Pfam" id="PF16197">
    <property type="entry name" value="KAsynt_C_assoc"/>
    <property type="match status" value="1"/>
</dbReference>
<dbReference type="OrthoDB" id="329835at2759"/>
<dbReference type="Pfam" id="PF23297">
    <property type="entry name" value="ACP_SdgA_C"/>
    <property type="match status" value="1"/>
</dbReference>
<dbReference type="Gene3D" id="3.40.50.720">
    <property type="entry name" value="NAD(P)-binding Rossmann-like Domain"/>
    <property type="match status" value="2"/>
</dbReference>
<evidence type="ECO:0000259" key="8">
    <source>
        <dbReference type="PROSITE" id="PS52004"/>
    </source>
</evidence>
<dbReference type="InterPro" id="IPR042104">
    <property type="entry name" value="PKS_dehydratase_sf"/>
</dbReference>
<evidence type="ECO:0000259" key="9">
    <source>
        <dbReference type="PROSITE" id="PS52019"/>
    </source>
</evidence>
<feature type="region of interest" description="N-terminal hotdog fold" evidence="6">
    <location>
        <begin position="949"/>
        <end position="1086"/>
    </location>
</feature>
<dbReference type="InterPro" id="IPR013217">
    <property type="entry name" value="Methyltransf_12"/>
</dbReference>
<name>A0A2J6SV77_9HELO</name>
<dbReference type="PROSITE" id="PS50075">
    <property type="entry name" value="CARRIER"/>
    <property type="match status" value="1"/>
</dbReference>
<evidence type="ECO:0000256" key="5">
    <source>
        <dbReference type="ARBA" id="ARBA00023268"/>
    </source>
</evidence>
<dbReference type="InterPro" id="IPR013968">
    <property type="entry name" value="PKS_KR"/>
</dbReference>
<dbReference type="Proteomes" id="UP000235371">
    <property type="component" value="Unassembled WGS sequence"/>
</dbReference>
<dbReference type="Pfam" id="PF00698">
    <property type="entry name" value="Acyl_transf_1"/>
    <property type="match status" value="1"/>
</dbReference>
<evidence type="ECO:0000313" key="10">
    <source>
        <dbReference type="EMBL" id="PMD54573.1"/>
    </source>
</evidence>
<dbReference type="SUPFAM" id="SSF53335">
    <property type="entry name" value="S-adenosyl-L-methionine-dependent methyltransferases"/>
    <property type="match status" value="1"/>
</dbReference>
<dbReference type="InterPro" id="IPR001227">
    <property type="entry name" value="Ac_transferase_dom_sf"/>
</dbReference>
<dbReference type="SUPFAM" id="SSF51735">
    <property type="entry name" value="NAD(P)-binding Rossmann-fold domains"/>
    <property type="match status" value="2"/>
</dbReference>
<dbReference type="CDD" id="cd00833">
    <property type="entry name" value="PKS"/>
    <property type="match status" value="1"/>
</dbReference>
<dbReference type="Pfam" id="PF08242">
    <property type="entry name" value="Methyltransf_12"/>
    <property type="match status" value="1"/>
</dbReference>
<feature type="region of interest" description="C-terminal hotdog fold" evidence="6">
    <location>
        <begin position="1107"/>
        <end position="1254"/>
    </location>
</feature>
<evidence type="ECO:0000313" key="11">
    <source>
        <dbReference type="Proteomes" id="UP000235371"/>
    </source>
</evidence>
<dbReference type="PROSITE" id="PS52019">
    <property type="entry name" value="PKS_MFAS_DH"/>
    <property type="match status" value="1"/>
</dbReference>
<feature type="active site" description="Proton acceptor; for dehydratase activity" evidence="6">
    <location>
        <position position="983"/>
    </location>
</feature>
<dbReference type="PANTHER" id="PTHR43775:SF20">
    <property type="entry name" value="HYBRID PKS-NRPS SYNTHETASE APDA"/>
    <property type="match status" value="1"/>
</dbReference>
<dbReference type="SUPFAM" id="SSF55048">
    <property type="entry name" value="Probable ACP-binding domain of malonyl-CoA ACP transacylase"/>
    <property type="match status" value="1"/>
</dbReference>
<dbReference type="Pfam" id="PF08659">
    <property type="entry name" value="KR"/>
    <property type="match status" value="1"/>
</dbReference>
<dbReference type="SUPFAM" id="SSF53901">
    <property type="entry name" value="Thiolase-like"/>
    <property type="match status" value="1"/>
</dbReference>
<dbReference type="SMART" id="SM00827">
    <property type="entry name" value="PKS_AT"/>
    <property type="match status" value="1"/>
</dbReference>
<dbReference type="SUPFAM" id="SSF52151">
    <property type="entry name" value="FabD/lysophospholipase-like"/>
    <property type="match status" value="1"/>
</dbReference>
<keyword evidence="5" id="KW-0511">Multifunctional enzyme</keyword>
<dbReference type="SMART" id="SM00823">
    <property type="entry name" value="PKS_PP"/>
    <property type="match status" value="1"/>
</dbReference>
<dbReference type="GO" id="GO:0031177">
    <property type="term" value="F:phosphopantetheine binding"/>
    <property type="evidence" value="ECO:0007669"/>
    <property type="project" value="InterPro"/>
</dbReference>
<dbReference type="GO" id="GO:0044550">
    <property type="term" value="P:secondary metabolite biosynthetic process"/>
    <property type="evidence" value="ECO:0007669"/>
    <property type="project" value="TreeGrafter"/>
</dbReference>
<evidence type="ECO:0000256" key="1">
    <source>
        <dbReference type="ARBA" id="ARBA00022450"/>
    </source>
</evidence>
<dbReference type="GO" id="GO:0004312">
    <property type="term" value="F:fatty acid synthase activity"/>
    <property type="evidence" value="ECO:0007669"/>
    <property type="project" value="TreeGrafter"/>
</dbReference>
<protein>
    <submittedName>
        <fullName evidence="10">Polyketide synthase PKS</fullName>
    </submittedName>
</protein>
<dbReference type="InterPro" id="IPR036736">
    <property type="entry name" value="ACP-like_sf"/>
</dbReference>
<feature type="domain" description="Ketosynthase family 3 (KS3)" evidence="8">
    <location>
        <begin position="8"/>
        <end position="443"/>
    </location>
</feature>
<dbReference type="InterPro" id="IPR036291">
    <property type="entry name" value="NAD(P)-bd_dom_sf"/>
</dbReference>
<dbReference type="PANTHER" id="PTHR43775">
    <property type="entry name" value="FATTY ACID SYNTHASE"/>
    <property type="match status" value="1"/>
</dbReference>
<dbReference type="InterPro" id="IPR020841">
    <property type="entry name" value="PKS_Beta-ketoAc_synthase_dom"/>
</dbReference>
<keyword evidence="3" id="KW-0489">Methyltransferase</keyword>
<feature type="non-terminal residue" evidence="10">
    <location>
        <position position="2447"/>
    </location>
</feature>
<dbReference type="InterPro" id="IPR032821">
    <property type="entry name" value="PKS_assoc"/>
</dbReference>
<dbReference type="RefSeq" id="XP_024731477.1">
    <property type="nucleotide sequence ID" value="XM_024875614.1"/>
</dbReference>
<gene>
    <name evidence="10" type="ORF">K444DRAFT_539285</name>
</gene>
<dbReference type="InterPro" id="IPR057326">
    <property type="entry name" value="KR_dom"/>
</dbReference>
<dbReference type="GO" id="GO:0032259">
    <property type="term" value="P:methylation"/>
    <property type="evidence" value="ECO:0007669"/>
    <property type="project" value="UniProtKB-KW"/>
</dbReference>
<dbReference type="SMART" id="SM00826">
    <property type="entry name" value="PKS_DH"/>
    <property type="match status" value="1"/>
</dbReference>
<dbReference type="InterPro" id="IPR016035">
    <property type="entry name" value="Acyl_Trfase/lysoPLipase"/>
</dbReference>
<dbReference type="InterPro" id="IPR014031">
    <property type="entry name" value="Ketoacyl_synth_C"/>
</dbReference>
<reference evidence="10 11" key="1">
    <citation type="submission" date="2016-04" db="EMBL/GenBank/DDBJ databases">
        <title>A degradative enzymes factory behind the ericoid mycorrhizal symbiosis.</title>
        <authorList>
            <consortium name="DOE Joint Genome Institute"/>
            <person name="Martino E."/>
            <person name="Morin E."/>
            <person name="Grelet G."/>
            <person name="Kuo A."/>
            <person name="Kohler A."/>
            <person name="Daghino S."/>
            <person name="Barry K."/>
            <person name="Choi C."/>
            <person name="Cichocki N."/>
            <person name="Clum A."/>
            <person name="Copeland A."/>
            <person name="Hainaut M."/>
            <person name="Haridas S."/>
            <person name="Labutti K."/>
            <person name="Lindquist E."/>
            <person name="Lipzen A."/>
            <person name="Khouja H.-R."/>
            <person name="Murat C."/>
            <person name="Ohm R."/>
            <person name="Olson A."/>
            <person name="Spatafora J."/>
            <person name="Veneault-Fourrey C."/>
            <person name="Henrissat B."/>
            <person name="Grigoriev I."/>
            <person name="Martin F."/>
            <person name="Perotto S."/>
        </authorList>
    </citation>
    <scope>NUCLEOTIDE SEQUENCE [LARGE SCALE GENOMIC DNA]</scope>
    <source>
        <strain evidence="10 11">E</strain>
    </source>
</reference>
<dbReference type="InterPro" id="IPR050091">
    <property type="entry name" value="PKS_NRPS_Biosynth_Enz"/>
</dbReference>
<feature type="active site" description="Proton donor; for dehydratase activity" evidence="6">
    <location>
        <position position="1162"/>
    </location>
</feature>
<dbReference type="Gene3D" id="3.10.129.110">
    <property type="entry name" value="Polyketide synthase dehydratase"/>
    <property type="match status" value="1"/>
</dbReference>
<accession>A0A2J6SV77</accession>
<dbReference type="PROSITE" id="PS00012">
    <property type="entry name" value="PHOSPHOPANTETHEINE"/>
    <property type="match status" value="1"/>
</dbReference>
<dbReference type="GO" id="GO:0004315">
    <property type="term" value="F:3-oxoacyl-[acyl-carrier-protein] synthase activity"/>
    <property type="evidence" value="ECO:0007669"/>
    <property type="project" value="InterPro"/>
</dbReference>
<dbReference type="Gene3D" id="3.40.50.150">
    <property type="entry name" value="Vaccinia Virus protein VP39"/>
    <property type="match status" value="1"/>
</dbReference>
<dbReference type="Pfam" id="PF02801">
    <property type="entry name" value="Ketoacyl-synt_C"/>
    <property type="match status" value="1"/>
</dbReference>
<evidence type="ECO:0000256" key="3">
    <source>
        <dbReference type="ARBA" id="ARBA00022603"/>
    </source>
</evidence>
<dbReference type="InterPro" id="IPR029063">
    <property type="entry name" value="SAM-dependent_MTases_sf"/>
</dbReference>
<dbReference type="InParanoid" id="A0A2J6SV77"/>
<feature type="domain" description="PKS/mFAS DH" evidence="9">
    <location>
        <begin position="949"/>
        <end position="1254"/>
    </location>
</feature>
<proteinExistence type="predicted"/>
<dbReference type="InterPro" id="IPR049552">
    <property type="entry name" value="PKS_DH_N"/>
</dbReference>
<dbReference type="SMART" id="SM00825">
    <property type="entry name" value="PKS_KS"/>
    <property type="match status" value="1"/>
</dbReference>
<dbReference type="Pfam" id="PF00109">
    <property type="entry name" value="ketoacyl-synt"/>
    <property type="match status" value="1"/>
</dbReference>
<evidence type="ECO:0000256" key="2">
    <source>
        <dbReference type="ARBA" id="ARBA00022553"/>
    </source>
</evidence>
<keyword evidence="11" id="KW-1185">Reference proteome</keyword>
<dbReference type="Pfam" id="PF21089">
    <property type="entry name" value="PKS_DH_N"/>
    <property type="match status" value="1"/>
</dbReference>
<dbReference type="SMART" id="SM00822">
    <property type="entry name" value="PKS_KR"/>
    <property type="match status" value="1"/>
</dbReference>
<dbReference type="Pfam" id="PF14765">
    <property type="entry name" value="PS-DH"/>
    <property type="match status" value="1"/>
</dbReference>
<dbReference type="Gene3D" id="3.40.366.10">
    <property type="entry name" value="Malonyl-Coenzyme A Acyl Carrier Protein, domain 2"/>
    <property type="match status" value="1"/>
</dbReference>
<feature type="domain" description="Carrier" evidence="7">
    <location>
        <begin position="2386"/>
        <end position="2447"/>
    </location>
</feature>
<dbReference type="InterPro" id="IPR020806">
    <property type="entry name" value="PKS_PP-bd"/>
</dbReference>